<comment type="caution">
    <text evidence="1">The sequence shown here is derived from an EMBL/GenBank/DDBJ whole genome shotgun (WGS) entry which is preliminary data.</text>
</comment>
<dbReference type="Proteomes" id="UP001237780">
    <property type="component" value="Unassembled WGS sequence"/>
</dbReference>
<dbReference type="RefSeq" id="WP_115055549.1">
    <property type="nucleotide sequence ID" value="NZ_JAUSZT010000003.1"/>
</dbReference>
<reference evidence="1 2" key="1">
    <citation type="submission" date="2023-07" db="EMBL/GenBank/DDBJ databases">
        <title>Comparative genomics of wheat-associated soil bacteria to identify genetic determinants of phenazine resistance.</title>
        <authorList>
            <person name="Mouncey N."/>
        </authorList>
    </citation>
    <scope>NUCLEOTIDE SEQUENCE [LARGE SCALE GENOMIC DNA]</scope>
    <source>
        <strain evidence="1 2">W4I11</strain>
    </source>
</reference>
<sequence length="71" mass="7347">MGSYSKLIGSIIGGIAGWLASRYALPPELTSPEIQGAATVILSAAATYLFPANTVPTQTTTEPEPKVTTPQ</sequence>
<evidence type="ECO:0008006" key="3">
    <source>
        <dbReference type="Google" id="ProtNLM"/>
    </source>
</evidence>
<evidence type="ECO:0000313" key="2">
    <source>
        <dbReference type="Proteomes" id="UP001237780"/>
    </source>
</evidence>
<gene>
    <name evidence="1" type="ORF">QFZ34_002177</name>
</gene>
<accession>A0ABU0S8B4</accession>
<dbReference type="EMBL" id="JAUSZT010000003">
    <property type="protein sequence ID" value="MDQ0996995.1"/>
    <property type="molecule type" value="Genomic_DNA"/>
</dbReference>
<name>A0ABU0S8B4_9HYPH</name>
<keyword evidence="2" id="KW-1185">Reference proteome</keyword>
<evidence type="ECO:0000313" key="1">
    <source>
        <dbReference type="EMBL" id="MDQ0996995.1"/>
    </source>
</evidence>
<proteinExistence type="predicted"/>
<organism evidence="1 2">
    <name type="scientific">Phyllobacterium ifriqiyense</name>
    <dbReference type="NCBI Taxonomy" id="314238"/>
    <lineage>
        <taxon>Bacteria</taxon>
        <taxon>Pseudomonadati</taxon>
        <taxon>Pseudomonadota</taxon>
        <taxon>Alphaproteobacteria</taxon>
        <taxon>Hyphomicrobiales</taxon>
        <taxon>Phyllobacteriaceae</taxon>
        <taxon>Phyllobacterium</taxon>
    </lineage>
</organism>
<protein>
    <recommendedName>
        <fullName evidence="3">XapX domain-containing protein</fullName>
    </recommendedName>
</protein>